<keyword evidence="3" id="KW-0611">Plant defense</keyword>
<dbReference type="GO" id="GO:0043531">
    <property type="term" value="F:ADP binding"/>
    <property type="evidence" value="ECO:0007669"/>
    <property type="project" value="InterPro"/>
</dbReference>
<evidence type="ECO:0000256" key="3">
    <source>
        <dbReference type="ARBA" id="ARBA00022821"/>
    </source>
</evidence>
<dbReference type="AlphaFoldDB" id="A0A1U8AU10"/>
<evidence type="ECO:0000313" key="7">
    <source>
        <dbReference type="Proteomes" id="UP000189703"/>
    </source>
</evidence>
<dbReference type="PANTHER" id="PTHR36766:SF40">
    <property type="entry name" value="DISEASE RESISTANCE PROTEIN RGA3"/>
    <property type="match status" value="1"/>
</dbReference>
<feature type="domain" description="NB-ARC" evidence="5">
    <location>
        <begin position="182"/>
        <end position="351"/>
    </location>
</feature>
<dbReference type="GO" id="GO:0006952">
    <property type="term" value="P:defense response"/>
    <property type="evidence" value="ECO:0007669"/>
    <property type="project" value="UniProtKB-KW"/>
</dbReference>
<dbReference type="Gene3D" id="3.40.50.300">
    <property type="entry name" value="P-loop containing nucleotide triphosphate hydrolases"/>
    <property type="match status" value="1"/>
</dbReference>
<evidence type="ECO:0000259" key="6">
    <source>
        <dbReference type="Pfam" id="PF18052"/>
    </source>
</evidence>
<reference evidence="8" key="1">
    <citation type="submission" date="2025-08" db="UniProtKB">
        <authorList>
            <consortium name="RefSeq"/>
        </authorList>
    </citation>
    <scope>IDENTIFICATION</scope>
</reference>
<feature type="domain" description="Disease resistance N-terminal" evidence="6">
    <location>
        <begin position="13"/>
        <end position="94"/>
    </location>
</feature>
<evidence type="ECO:0000256" key="2">
    <source>
        <dbReference type="ARBA" id="ARBA00022741"/>
    </source>
</evidence>
<name>A0A1U8AU10_NELNU</name>
<dbReference type="RefSeq" id="XP_010271393.1">
    <property type="nucleotide sequence ID" value="XM_010273091.1"/>
</dbReference>
<evidence type="ECO:0000256" key="4">
    <source>
        <dbReference type="ARBA" id="ARBA00022840"/>
    </source>
</evidence>
<dbReference type="GO" id="GO:0005524">
    <property type="term" value="F:ATP binding"/>
    <property type="evidence" value="ECO:0007669"/>
    <property type="project" value="UniProtKB-KW"/>
</dbReference>
<sequence length="412" mass="46903">MAQDSSVLSQVEGMLAKLASPQLKSFGSVWKVEKELGTLSETLKRIQGTLSLVERAPRQDRLVKTYLVNLREAASRADATLEEFIKERERSNMKKPVREFLFFSLTEEELLRRNQIGPFIDKINNSLVEIDKSLEPHRSMGNDHRSSRQIERRLRTAPVKSTRLPSSSAVDESCVFGRRKDANSIIEYLVSDHYNRREIPVISIIGEEGIGKTTLAQLVYNDPAVEKHFDIRAWVCVSGDFSVERLTRTILECATTKPCRLSNLDPVQRELQNILRGKNFLLVLDDVCNCNRNGWDALRATFSVADAGSRIVVTTQNQSITSIMSPIFTHPLTDLEEEDCWFLLKKRAFGDDDGEINPRLERIGLEIVKKSNKLPSTLTALGNYLYAKEDESIWEMILDSDIDNFGEEQFNF</sequence>
<dbReference type="eggNOG" id="KOG4658">
    <property type="taxonomic scope" value="Eukaryota"/>
</dbReference>
<evidence type="ECO:0000256" key="1">
    <source>
        <dbReference type="ARBA" id="ARBA00022737"/>
    </source>
</evidence>
<organism evidence="7 8">
    <name type="scientific">Nelumbo nucifera</name>
    <name type="common">Sacred lotus</name>
    <dbReference type="NCBI Taxonomy" id="4432"/>
    <lineage>
        <taxon>Eukaryota</taxon>
        <taxon>Viridiplantae</taxon>
        <taxon>Streptophyta</taxon>
        <taxon>Embryophyta</taxon>
        <taxon>Tracheophyta</taxon>
        <taxon>Spermatophyta</taxon>
        <taxon>Magnoliopsida</taxon>
        <taxon>Proteales</taxon>
        <taxon>Nelumbonaceae</taxon>
        <taxon>Nelumbo</taxon>
    </lineage>
</organism>
<evidence type="ECO:0000313" key="8">
    <source>
        <dbReference type="RefSeq" id="XP_010271393.1"/>
    </source>
</evidence>
<keyword evidence="4" id="KW-0067">ATP-binding</keyword>
<keyword evidence="1" id="KW-0677">Repeat</keyword>
<proteinExistence type="predicted"/>
<keyword evidence="2" id="KW-0547">Nucleotide-binding</keyword>
<dbReference type="Pfam" id="PF18052">
    <property type="entry name" value="Rx_N"/>
    <property type="match status" value="1"/>
</dbReference>
<dbReference type="OrthoDB" id="2973320at2759"/>
<dbReference type="InterPro" id="IPR027417">
    <property type="entry name" value="P-loop_NTPase"/>
</dbReference>
<dbReference type="KEGG" id="nnu:104607451"/>
<dbReference type="PRINTS" id="PR00364">
    <property type="entry name" value="DISEASERSIST"/>
</dbReference>
<dbReference type="OMA" id="HEWEMIL"/>
<gene>
    <name evidence="8" type="primary">LOC104607451</name>
</gene>
<accession>A0A1U8AU10</accession>
<evidence type="ECO:0000259" key="5">
    <source>
        <dbReference type="Pfam" id="PF00931"/>
    </source>
</evidence>
<dbReference type="InterPro" id="IPR002182">
    <property type="entry name" value="NB-ARC"/>
</dbReference>
<dbReference type="Gene3D" id="1.20.5.4130">
    <property type="match status" value="1"/>
</dbReference>
<dbReference type="GeneID" id="104607451"/>
<dbReference type="Proteomes" id="UP000189703">
    <property type="component" value="Unplaced"/>
</dbReference>
<protein>
    <submittedName>
        <fullName evidence="8">Disease resistance protein RGA3</fullName>
    </submittedName>
</protein>
<dbReference type="InterPro" id="IPR041118">
    <property type="entry name" value="Rx_N"/>
</dbReference>
<keyword evidence="7" id="KW-1185">Reference proteome</keyword>
<dbReference type="SUPFAM" id="SSF52540">
    <property type="entry name" value="P-loop containing nucleoside triphosphate hydrolases"/>
    <property type="match status" value="1"/>
</dbReference>
<dbReference type="Pfam" id="PF00931">
    <property type="entry name" value="NB-ARC"/>
    <property type="match status" value="1"/>
</dbReference>
<dbReference type="PANTHER" id="PTHR36766">
    <property type="entry name" value="PLANT BROAD-SPECTRUM MILDEW RESISTANCE PROTEIN RPW8"/>
    <property type="match status" value="1"/>
</dbReference>